<reference evidence="1" key="1">
    <citation type="submission" date="2020-08" db="EMBL/GenBank/DDBJ databases">
        <title>Multicomponent nature underlies the extraordinary mechanical properties of spider dragline silk.</title>
        <authorList>
            <person name="Kono N."/>
            <person name="Nakamura H."/>
            <person name="Mori M."/>
            <person name="Yoshida Y."/>
            <person name="Ohtoshi R."/>
            <person name="Malay A.D."/>
            <person name="Moran D.A.P."/>
            <person name="Tomita M."/>
            <person name="Numata K."/>
            <person name="Arakawa K."/>
        </authorList>
    </citation>
    <scope>NUCLEOTIDE SEQUENCE</scope>
</reference>
<dbReference type="AlphaFoldDB" id="A0A8X6R526"/>
<evidence type="ECO:0000313" key="2">
    <source>
        <dbReference type="Proteomes" id="UP000887159"/>
    </source>
</evidence>
<keyword evidence="2" id="KW-1185">Reference proteome</keyword>
<accession>A0A8X6R526</accession>
<evidence type="ECO:0000313" key="1">
    <source>
        <dbReference type="EMBL" id="GFX86224.1"/>
    </source>
</evidence>
<dbReference type="EMBL" id="BMAU01021004">
    <property type="protein sequence ID" value="GFX86224.1"/>
    <property type="molecule type" value="Genomic_DNA"/>
</dbReference>
<gene>
    <name evidence="1" type="ORF">TNCV_2561061</name>
</gene>
<organism evidence="1 2">
    <name type="scientific">Trichonephila clavipes</name>
    <name type="common">Golden silk orbweaver</name>
    <name type="synonym">Nephila clavipes</name>
    <dbReference type="NCBI Taxonomy" id="2585209"/>
    <lineage>
        <taxon>Eukaryota</taxon>
        <taxon>Metazoa</taxon>
        <taxon>Ecdysozoa</taxon>
        <taxon>Arthropoda</taxon>
        <taxon>Chelicerata</taxon>
        <taxon>Arachnida</taxon>
        <taxon>Araneae</taxon>
        <taxon>Araneomorphae</taxon>
        <taxon>Entelegynae</taxon>
        <taxon>Araneoidea</taxon>
        <taxon>Nephilidae</taxon>
        <taxon>Trichonephila</taxon>
    </lineage>
</organism>
<protein>
    <submittedName>
        <fullName evidence="1">Uncharacterized protein</fullName>
    </submittedName>
</protein>
<comment type="caution">
    <text evidence="1">The sequence shown here is derived from an EMBL/GenBank/DDBJ whole genome shotgun (WGS) entry which is preliminary data.</text>
</comment>
<sequence>MQSPSHHIPDMLDWRGILQSGWPRKCLISYKTVHCNIYGMWFDIILLKNKVRVLQKERLQNSSQNAVDESMCLSVPLMTTKGARLQKKWHPRP</sequence>
<proteinExistence type="predicted"/>
<dbReference type="Proteomes" id="UP000887159">
    <property type="component" value="Unassembled WGS sequence"/>
</dbReference>
<name>A0A8X6R526_TRICX</name>